<dbReference type="InterPro" id="IPR015813">
    <property type="entry name" value="Pyrv/PenolPyrv_kinase-like_dom"/>
</dbReference>
<dbReference type="SUPFAM" id="SSF52935">
    <property type="entry name" value="PK C-terminal domain-like"/>
    <property type="match status" value="1"/>
</dbReference>
<accession>A0A8S4G7D6</accession>
<dbReference type="InterPro" id="IPR015795">
    <property type="entry name" value="Pyrv_Knase_C"/>
</dbReference>
<dbReference type="InterPro" id="IPR015806">
    <property type="entry name" value="Pyrv_Knase_insert_dom_sf"/>
</dbReference>
<evidence type="ECO:0000256" key="1">
    <source>
        <dbReference type="ARBA" id="ARBA00001958"/>
    </source>
</evidence>
<keyword evidence="18" id="KW-1185">Reference proteome</keyword>
<name>A0A8S4G7D6_PLUXY</name>
<dbReference type="GO" id="GO:0004743">
    <property type="term" value="F:pyruvate kinase activity"/>
    <property type="evidence" value="ECO:0007669"/>
    <property type="project" value="UniProtKB-EC"/>
</dbReference>
<reference evidence="17" key="1">
    <citation type="submission" date="2020-11" db="EMBL/GenBank/DDBJ databases">
        <authorList>
            <person name="Whiteford S."/>
        </authorList>
    </citation>
    <scope>NUCLEOTIDE SEQUENCE</scope>
</reference>
<dbReference type="Gene3D" id="2.40.33.10">
    <property type="entry name" value="PK beta-barrel domain-like"/>
    <property type="match status" value="1"/>
</dbReference>
<dbReference type="PANTHER" id="PTHR11817">
    <property type="entry name" value="PYRUVATE KINASE"/>
    <property type="match status" value="1"/>
</dbReference>
<evidence type="ECO:0000256" key="5">
    <source>
        <dbReference type="ARBA" id="ARBA00022679"/>
    </source>
</evidence>
<dbReference type="Pfam" id="PF00224">
    <property type="entry name" value="PK"/>
    <property type="match status" value="1"/>
</dbReference>
<keyword evidence="5 14" id="KW-0808">Transferase</keyword>
<evidence type="ECO:0000256" key="14">
    <source>
        <dbReference type="RuleBase" id="RU000504"/>
    </source>
</evidence>
<evidence type="ECO:0000256" key="3">
    <source>
        <dbReference type="ARBA" id="ARBA00008663"/>
    </source>
</evidence>
<dbReference type="PRINTS" id="PR01050">
    <property type="entry name" value="PYRUVTKNASE"/>
</dbReference>
<proteinExistence type="inferred from homology"/>
<dbReference type="InterPro" id="IPR036918">
    <property type="entry name" value="Pyrv_Knase_C_sf"/>
</dbReference>
<dbReference type="EC" id="2.7.1.40" evidence="4 14"/>
<keyword evidence="8 14" id="KW-0418">Kinase</keyword>
<dbReference type="SUPFAM" id="SSF50800">
    <property type="entry name" value="PK beta-barrel domain-like"/>
    <property type="match status" value="1"/>
</dbReference>
<protein>
    <recommendedName>
        <fullName evidence="4 14">Pyruvate kinase</fullName>
        <ecNumber evidence="4 14">2.7.1.40</ecNumber>
    </recommendedName>
</protein>
<dbReference type="InterPro" id="IPR015793">
    <property type="entry name" value="Pyrv_Knase_brl"/>
</dbReference>
<keyword evidence="10 14" id="KW-0460">Magnesium</keyword>
<evidence type="ECO:0000313" key="17">
    <source>
        <dbReference type="EMBL" id="CAG9135517.1"/>
    </source>
</evidence>
<gene>
    <name evidence="17" type="ORF">PLXY2_LOCUS13761</name>
</gene>
<evidence type="ECO:0000259" key="15">
    <source>
        <dbReference type="Pfam" id="PF00224"/>
    </source>
</evidence>
<dbReference type="InterPro" id="IPR011037">
    <property type="entry name" value="Pyrv_Knase-like_insert_dom_sf"/>
</dbReference>
<dbReference type="GO" id="GO:0000287">
    <property type="term" value="F:magnesium ion binding"/>
    <property type="evidence" value="ECO:0007669"/>
    <property type="project" value="InterPro"/>
</dbReference>
<evidence type="ECO:0000313" key="18">
    <source>
        <dbReference type="Proteomes" id="UP000653454"/>
    </source>
</evidence>
<dbReference type="GO" id="GO:0016301">
    <property type="term" value="F:kinase activity"/>
    <property type="evidence" value="ECO:0007669"/>
    <property type="project" value="UniProtKB-KW"/>
</dbReference>
<evidence type="ECO:0000256" key="9">
    <source>
        <dbReference type="ARBA" id="ARBA00022840"/>
    </source>
</evidence>
<dbReference type="FunFam" id="2.40.33.10:FF:000001">
    <property type="entry name" value="Pyruvate kinase"/>
    <property type="match status" value="1"/>
</dbReference>
<feature type="domain" description="Pyruvate kinase C-terminal" evidence="16">
    <location>
        <begin position="417"/>
        <end position="532"/>
    </location>
</feature>
<evidence type="ECO:0000256" key="4">
    <source>
        <dbReference type="ARBA" id="ARBA00012142"/>
    </source>
</evidence>
<organism evidence="17 18">
    <name type="scientific">Plutella xylostella</name>
    <name type="common">Diamondback moth</name>
    <name type="synonym">Plutella maculipennis</name>
    <dbReference type="NCBI Taxonomy" id="51655"/>
    <lineage>
        <taxon>Eukaryota</taxon>
        <taxon>Metazoa</taxon>
        <taxon>Ecdysozoa</taxon>
        <taxon>Arthropoda</taxon>
        <taxon>Hexapoda</taxon>
        <taxon>Insecta</taxon>
        <taxon>Pterygota</taxon>
        <taxon>Neoptera</taxon>
        <taxon>Endopterygota</taxon>
        <taxon>Lepidoptera</taxon>
        <taxon>Glossata</taxon>
        <taxon>Ditrysia</taxon>
        <taxon>Yponomeutoidea</taxon>
        <taxon>Plutellidae</taxon>
        <taxon>Plutella</taxon>
    </lineage>
</organism>
<dbReference type="InterPro" id="IPR001697">
    <property type="entry name" value="Pyr_Knase"/>
</dbReference>
<dbReference type="Gene3D" id="3.20.20.60">
    <property type="entry name" value="Phosphoenolpyruvate-binding domains"/>
    <property type="match status" value="1"/>
</dbReference>
<keyword evidence="6" id="KW-0479">Metal-binding</keyword>
<sequence length="544" mass="59924">MVWPTSYDRKLSEYDAMELPGQQLEAALADSPLDHLLRLDIAAPPACQRLSGICATIGPSSNNQTTIEQMIAAGMNVAILNMDFETRQYHAETIKMIRQAANEIGNKMGIACPVGIAARLTGRNIRTGNIANVYGDTVELKTGETVRLTSDETYKDRCSEHTIFADFINLGAFLHKGDIVLIDNETICLKVVVVSNTTITCSVEKGGLLGSNKDVFFPRVVFNIPNFTDKDKLDINMLLQHQVDILILPFLQSADAVLELREIMGEKGRKINIVAKIQDINAFNNFNSILDVINGVIISRQELGSDIAPEKLVIAQKNMIIRANLANIPVMVSAQLLSSMRFNHKPLRAELLDVANCILDGCDALVLSAETAIGKYPVETVACLAEICKEAEAIVWNKQIFKDMVDKTPLPCDHITAIALATVLAAQRGVAAAIIVVTSSGHSAQLVSMFRPRCPILAVTRYPHVARSLHMWRGVIPVIFEDEPDPDWQIDITRRVNFAVKWGMERGFVRTGDPLVLAYGWRRGAAQTNTMRMTYATPDNTVSV</sequence>
<evidence type="ECO:0000256" key="10">
    <source>
        <dbReference type="ARBA" id="ARBA00022842"/>
    </source>
</evidence>
<dbReference type="Gene3D" id="3.40.1380.20">
    <property type="entry name" value="Pyruvate kinase, C-terminal domain"/>
    <property type="match status" value="1"/>
</dbReference>
<evidence type="ECO:0000256" key="2">
    <source>
        <dbReference type="ARBA" id="ARBA00004997"/>
    </source>
</evidence>
<comment type="cofactor">
    <cofactor evidence="1">
        <name>K(+)</name>
        <dbReference type="ChEBI" id="CHEBI:29103"/>
    </cofactor>
</comment>
<dbReference type="AlphaFoldDB" id="A0A8S4G7D6"/>
<dbReference type="InterPro" id="IPR040442">
    <property type="entry name" value="Pyrv_kinase-like_dom_sf"/>
</dbReference>
<evidence type="ECO:0000256" key="12">
    <source>
        <dbReference type="ARBA" id="ARBA00023317"/>
    </source>
</evidence>
<evidence type="ECO:0000256" key="6">
    <source>
        <dbReference type="ARBA" id="ARBA00022723"/>
    </source>
</evidence>
<evidence type="ECO:0000256" key="7">
    <source>
        <dbReference type="ARBA" id="ARBA00022741"/>
    </source>
</evidence>
<dbReference type="Proteomes" id="UP000653454">
    <property type="component" value="Unassembled WGS sequence"/>
</dbReference>
<dbReference type="SUPFAM" id="SSF51621">
    <property type="entry name" value="Phosphoenolpyruvate/pyruvate domain"/>
    <property type="match status" value="1"/>
</dbReference>
<evidence type="ECO:0000256" key="11">
    <source>
        <dbReference type="ARBA" id="ARBA00023152"/>
    </source>
</evidence>
<evidence type="ECO:0000256" key="8">
    <source>
        <dbReference type="ARBA" id="ARBA00022777"/>
    </source>
</evidence>
<comment type="catalytic activity">
    <reaction evidence="13">
        <text>pyruvate + ATP = phosphoenolpyruvate + ADP + H(+)</text>
        <dbReference type="Rhea" id="RHEA:18157"/>
        <dbReference type="ChEBI" id="CHEBI:15361"/>
        <dbReference type="ChEBI" id="CHEBI:15378"/>
        <dbReference type="ChEBI" id="CHEBI:30616"/>
        <dbReference type="ChEBI" id="CHEBI:58702"/>
        <dbReference type="ChEBI" id="CHEBI:456216"/>
        <dbReference type="EC" id="2.7.1.40"/>
    </reaction>
    <physiologicalReaction direction="right-to-left" evidence="13">
        <dbReference type="Rhea" id="RHEA:18159"/>
    </physiologicalReaction>
</comment>
<comment type="caution">
    <text evidence="17">The sequence shown here is derived from an EMBL/GenBank/DDBJ whole genome shotgun (WGS) entry which is preliminary data.</text>
</comment>
<dbReference type="Pfam" id="PF02887">
    <property type="entry name" value="PK_C"/>
    <property type="match status" value="1"/>
</dbReference>
<comment type="pathway">
    <text evidence="2 14">Carbohydrate degradation; glycolysis; pyruvate from D-glyceraldehyde 3-phosphate: step 5/5.</text>
</comment>
<keyword evidence="12" id="KW-0670">Pyruvate</keyword>
<dbReference type="GO" id="GO:0005524">
    <property type="term" value="F:ATP binding"/>
    <property type="evidence" value="ECO:0007669"/>
    <property type="project" value="UniProtKB-KW"/>
</dbReference>
<dbReference type="NCBIfam" id="TIGR01064">
    <property type="entry name" value="pyruv_kin"/>
    <property type="match status" value="1"/>
</dbReference>
<dbReference type="GO" id="GO:0030955">
    <property type="term" value="F:potassium ion binding"/>
    <property type="evidence" value="ECO:0007669"/>
    <property type="project" value="InterPro"/>
</dbReference>
<dbReference type="EMBL" id="CAJHNJ030000105">
    <property type="protein sequence ID" value="CAG9135517.1"/>
    <property type="molecule type" value="Genomic_DNA"/>
</dbReference>
<evidence type="ECO:0000259" key="16">
    <source>
        <dbReference type="Pfam" id="PF02887"/>
    </source>
</evidence>
<keyword evidence="7" id="KW-0547">Nucleotide-binding</keyword>
<feature type="domain" description="Pyruvate kinase barrel" evidence="15">
    <location>
        <begin position="51"/>
        <end position="381"/>
    </location>
</feature>
<keyword evidence="9" id="KW-0067">ATP-binding</keyword>
<evidence type="ECO:0000256" key="13">
    <source>
        <dbReference type="ARBA" id="ARBA00048967"/>
    </source>
</evidence>
<comment type="similarity">
    <text evidence="3 14">Belongs to the pyruvate kinase family.</text>
</comment>
<keyword evidence="11 14" id="KW-0324">Glycolysis</keyword>